<evidence type="ECO:0000313" key="2">
    <source>
        <dbReference type="Proteomes" id="UP001153076"/>
    </source>
</evidence>
<dbReference type="EMBL" id="JAKOGI010000100">
    <property type="protein sequence ID" value="KAJ8444374.1"/>
    <property type="molecule type" value="Genomic_DNA"/>
</dbReference>
<accession>A0A9Q1QJQ6</accession>
<gene>
    <name evidence="1" type="ORF">Cgig2_019932</name>
</gene>
<dbReference type="AlphaFoldDB" id="A0A9Q1QJQ6"/>
<reference evidence="1" key="1">
    <citation type="submission" date="2022-04" db="EMBL/GenBank/DDBJ databases">
        <title>Carnegiea gigantea Genome sequencing and assembly v2.</title>
        <authorList>
            <person name="Copetti D."/>
            <person name="Sanderson M.J."/>
            <person name="Burquez A."/>
            <person name="Wojciechowski M.F."/>
        </authorList>
    </citation>
    <scope>NUCLEOTIDE SEQUENCE</scope>
    <source>
        <strain evidence="1">SGP5-SGP5p</strain>
        <tissue evidence="1">Aerial part</tissue>
    </source>
</reference>
<name>A0A9Q1QJQ6_9CARY</name>
<keyword evidence="2" id="KW-1185">Reference proteome</keyword>
<organism evidence="1 2">
    <name type="scientific">Carnegiea gigantea</name>
    <dbReference type="NCBI Taxonomy" id="171969"/>
    <lineage>
        <taxon>Eukaryota</taxon>
        <taxon>Viridiplantae</taxon>
        <taxon>Streptophyta</taxon>
        <taxon>Embryophyta</taxon>
        <taxon>Tracheophyta</taxon>
        <taxon>Spermatophyta</taxon>
        <taxon>Magnoliopsida</taxon>
        <taxon>eudicotyledons</taxon>
        <taxon>Gunneridae</taxon>
        <taxon>Pentapetalae</taxon>
        <taxon>Caryophyllales</taxon>
        <taxon>Cactineae</taxon>
        <taxon>Cactaceae</taxon>
        <taxon>Cactoideae</taxon>
        <taxon>Echinocereeae</taxon>
        <taxon>Carnegiea</taxon>
    </lineage>
</organism>
<dbReference type="Proteomes" id="UP001153076">
    <property type="component" value="Unassembled WGS sequence"/>
</dbReference>
<protein>
    <submittedName>
        <fullName evidence="1">Uncharacterized protein</fullName>
    </submittedName>
</protein>
<sequence>MAFPRPLSTKEMVEYVVRHFEWDQRGVVFPSSPLPKDFQALCPTYELVVAKEAVEHFELPELPRKRTRRWNRNSRARPLRGRPPLLTMTNKEMMFRHPTFRKEWYNGRGKKTKNARYTLSHFIMAFPPLYDTREIIDYVRESFIWHWRRATRPSRPLLEDYHVLCPRFSLPKAKRAATDFELPEMVHATFHAMLLNGAVELSVVHGFMAAGLKSSLGV</sequence>
<evidence type="ECO:0000313" key="1">
    <source>
        <dbReference type="EMBL" id="KAJ8444374.1"/>
    </source>
</evidence>
<proteinExistence type="predicted"/>
<comment type="caution">
    <text evidence="1">The sequence shown here is derived from an EMBL/GenBank/DDBJ whole genome shotgun (WGS) entry which is preliminary data.</text>
</comment>